<organism evidence="2 3">
    <name type="scientific">Streptomyces viridochromogenes Tue57</name>
    <dbReference type="NCBI Taxonomy" id="1160705"/>
    <lineage>
        <taxon>Bacteria</taxon>
        <taxon>Bacillati</taxon>
        <taxon>Actinomycetota</taxon>
        <taxon>Actinomycetes</taxon>
        <taxon>Kitasatosporales</taxon>
        <taxon>Streptomycetaceae</taxon>
        <taxon>Streptomyces</taxon>
    </lineage>
</organism>
<proteinExistence type="predicted"/>
<reference evidence="2 3" key="1">
    <citation type="journal article" date="2013" name="Genome Announc.">
        <title>Draft Genome Sequence of Streptomyces viridochromogenes Strain Tu57, Producer of Avilamycin.</title>
        <authorList>
            <person name="Gruning B.A."/>
            <person name="Erxleben A."/>
            <person name="Hahnlein A."/>
            <person name="Gunther S."/>
        </authorList>
    </citation>
    <scope>NUCLEOTIDE SEQUENCE [LARGE SCALE GENOMIC DNA]</scope>
    <source>
        <strain evidence="2 3">Tue57</strain>
    </source>
</reference>
<name>L8PMH3_STRVR</name>
<dbReference type="PATRIC" id="fig|1160705.3.peg.1291"/>
<sequence>MPHVVTAIGDRRSSGTGRRHSPGSLEVPAATVRAKVFYERGQV</sequence>
<evidence type="ECO:0000313" key="3">
    <source>
        <dbReference type="Proteomes" id="UP000011205"/>
    </source>
</evidence>
<accession>L8PMH3</accession>
<feature type="region of interest" description="Disordered" evidence="1">
    <location>
        <begin position="1"/>
        <end position="26"/>
    </location>
</feature>
<evidence type="ECO:0000313" key="2">
    <source>
        <dbReference type="EMBL" id="ELS57730.1"/>
    </source>
</evidence>
<dbReference type="EMBL" id="AMLP01000045">
    <property type="protein sequence ID" value="ELS57730.1"/>
    <property type="molecule type" value="Genomic_DNA"/>
</dbReference>
<dbReference type="AlphaFoldDB" id="L8PMH3"/>
<evidence type="ECO:0000256" key="1">
    <source>
        <dbReference type="SAM" id="MobiDB-lite"/>
    </source>
</evidence>
<dbReference type="Proteomes" id="UP000011205">
    <property type="component" value="Unassembled WGS sequence"/>
</dbReference>
<gene>
    <name evidence="2" type="ORF">STVIR_1294</name>
</gene>
<protein>
    <submittedName>
        <fullName evidence="2">Uncharacterized protein</fullName>
    </submittedName>
</protein>
<comment type="caution">
    <text evidence="2">The sequence shown here is derived from an EMBL/GenBank/DDBJ whole genome shotgun (WGS) entry which is preliminary data.</text>
</comment>